<dbReference type="HOGENOM" id="CLU_243080_0_0_0"/>
<sequence>MMIKFARLARSYYTGHLRRRRNDLRLESLETRTLLSLAAAEVSVGSQVVSPKAPTPLPPPMIDLGETYRADGRDIGLTRFADRLAVHVRPDVDASAVFETLTSPTGPLWGFEVVETLGRRGAILATPGQPMSHPDLLRAATLANPNVARVEPVHLNVETQTYLVATDEVIVGLRPGVTAEQFFAGRPEFTSFRPLDGTPDQFIATVAEGTGSAALALADALEKLDPRITYATVNFWQEVVFLSVNDPLFPSQWHLNNTGQGGGTPGADIRAIDAWQLSTGQGIIIGVHDWGIEWDHPDLIANLAPSAETFGVNNGIDEDGNGWIDDYAGWDFQDDDNDTRGTPNNSANSHGTAVAGVAVASGNNNLGVAGAAYGATLRNARIDSSSTLDAVVSAIYYLTGRTRDGLGTWRGSDITNHSYATGNNTAITNAFSWGGTNGRGGLGTIMFVAAGNSGTGSLSYPASLAGTVPGVIAVGASTNFNTRSSYSQFGPELDFLSPSSGGSLGITTTDRVGTNGYNTNTSANGGDYHGGFGGTSSASPLAAAVGALVLARDPNLTWQQVRGLMRNTTEYIGPSSIEYNAATGFNLQYGYGRINAATAVRGVGIAEIQLLDGRNNVPNTTGVVTLPNTFVGDSATRTLRIRNQGTQTLTLSNLTISSGDFTIESGFSATSLPAGGVASFVIRFTPTAAGNRTATVSFINNDTDEGNFSFTVQGVGQVPSLVGQVVEDWDGDGQLDSFDTPLANAQVYLDANSNGVFDVTTTNLSSGNVNIAIPDNNATGISSTITVSGVTGQFIDLDVTINITHPFVGDLVVTLTGPNNVTRTLVNRRGGSGDNFTGTIFDDQAATAITSGSAPFTGRFRPEESLDVFNGINPNGTWTLNVSDRAAADLGTLLNWSLHLQSGEVSTLTNANGVYVFPSLPDGSYNVGQVVPAGWNATTGTQSVTVAANTTATANFGRARQNAIYGRMVNDLNGNGAADPNEPGLGNWLTYLDLNGNGIYDPPVSQTIGSGNVNIAIPDNNATGISSTITVSGVTGQFIDLDVTINITHPFVGDLVVTLTGPNNVTRTLVNRRGGSGDNFTGTIFDDQAATAITSGSAPFTGRFRPEESLDVFNGINPNGTWTLNVSDRAAADLGTLLNWSLDLQSGEVSTLTNANGYYRFDNLSAGNHSWRGEDRAGWRPTFPGGNDGYVVNHTAGQTHFNLDFGRTTDTTAPTASFAAVTPNPRSTPVASIDLTFSEAVTGVDLSDFALTRNGSPVSLVGATLTGSGATYTIGNLAGLTGIDGTYVLTLIASGSGIVDLAQNPLDGDASTSFVVDTTAPLPTLQIVTPNPRLEGVRSFEISFDEPVTGFGLGNLTLTRDGNPIDLTGVPLTTNDNQTFILGDGQAGGLLDVLTTPFGDYVLTLNRAGIADALGNQTTGTQSRSWRTNAPISVIHAPTVNTFQNLNSGMVLVAEFSDPQAPGTYEATIDWGDGSSPQAGVVEVDGTTVRVMGQFTPTTAGVFTTTITLVETLTNRSQTAQGTLRVRPDVTSRVTQQRSAIVFNRQTGLYQQTIHITNLGPSPLNGPLRLMLSNLAVGVTLANANGTINGNPFVQLDLSGPLGVGQTVSLNLRFQIIGPRVPITYTTRLFAEV</sequence>
<dbReference type="Gene3D" id="2.60.120.260">
    <property type="entry name" value="Galactose-binding domain-like"/>
    <property type="match status" value="2"/>
</dbReference>
<dbReference type="PANTHER" id="PTHR42884">
    <property type="entry name" value="PROPROTEIN CONVERTASE SUBTILISIN/KEXIN-RELATED"/>
    <property type="match status" value="1"/>
</dbReference>
<dbReference type="GO" id="GO:0030246">
    <property type="term" value="F:carbohydrate binding"/>
    <property type="evidence" value="ECO:0007669"/>
    <property type="project" value="InterPro"/>
</dbReference>
<dbReference type="eggNOG" id="COG4935">
    <property type="taxonomic scope" value="Bacteria"/>
</dbReference>
<reference key="1">
    <citation type="submission" date="2010-11" db="EMBL/GenBank/DDBJ databases">
        <title>The complete sequence of chromosome of Isophaera pallida ATCC 43644.</title>
        <authorList>
            <consortium name="US DOE Joint Genome Institute (JGI-PGF)"/>
            <person name="Lucas S."/>
            <person name="Copeland A."/>
            <person name="Lapidus A."/>
            <person name="Bruce D."/>
            <person name="Goodwin L."/>
            <person name="Pitluck S."/>
            <person name="Kyrpides N."/>
            <person name="Mavromatis K."/>
            <person name="Pagani I."/>
            <person name="Ivanova N."/>
            <person name="Saunders E."/>
            <person name="Brettin T."/>
            <person name="Detter J.C."/>
            <person name="Han C."/>
            <person name="Tapia R."/>
            <person name="Land M."/>
            <person name="Hauser L."/>
            <person name="Markowitz V."/>
            <person name="Cheng J.-F."/>
            <person name="Hugenholtz P."/>
            <person name="Woyke T."/>
            <person name="Wu D."/>
            <person name="Eisen J.A."/>
        </authorList>
    </citation>
    <scope>NUCLEOTIDE SEQUENCE</scope>
    <source>
        <strain>ATCC 43644</strain>
    </source>
</reference>
<organism evidence="11 12">
    <name type="scientific">Isosphaera pallida (strain ATCC 43644 / DSM 9630 / IS1B)</name>
    <dbReference type="NCBI Taxonomy" id="575540"/>
    <lineage>
        <taxon>Bacteria</taxon>
        <taxon>Pseudomonadati</taxon>
        <taxon>Planctomycetota</taxon>
        <taxon>Planctomycetia</taxon>
        <taxon>Isosphaerales</taxon>
        <taxon>Isosphaeraceae</taxon>
        <taxon>Isosphaera</taxon>
    </lineage>
</organism>
<reference evidence="11 12" key="2">
    <citation type="journal article" date="2011" name="Stand. Genomic Sci.">
        <title>Complete genome sequence of Isosphaera pallida type strain (IS1B).</title>
        <authorList>
            <consortium name="US DOE Joint Genome Institute (JGI-PGF)"/>
            <person name="Goker M."/>
            <person name="Cleland D."/>
            <person name="Saunders E."/>
            <person name="Lapidus A."/>
            <person name="Nolan M."/>
            <person name="Lucas S."/>
            <person name="Hammon N."/>
            <person name="Deshpande S."/>
            <person name="Cheng J.F."/>
            <person name="Tapia R."/>
            <person name="Han C."/>
            <person name="Goodwin L."/>
            <person name="Pitluck S."/>
            <person name="Liolios K."/>
            <person name="Pagani I."/>
            <person name="Ivanova N."/>
            <person name="Mavromatis K."/>
            <person name="Pati A."/>
            <person name="Chen A."/>
            <person name="Palaniappan K."/>
            <person name="Land M."/>
            <person name="Hauser L."/>
            <person name="Chang Y.J."/>
            <person name="Jeffries C.D."/>
            <person name="Detter J.C."/>
            <person name="Beck B."/>
            <person name="Woyke T."/>
            <person name="Bristow J."/>
            <person name="Eisen J.A."/>
            <person name="Markowitz V."/>
            <person name="Hugenholtz P."/>
            <person name="Kyrpides N.C."/>
            <person name="Klenk H.P."/>
        </authorList>
    </citation>
    <scope>NUCLEOTIDE SEQUENCE [LARGE SCALE GENOMIC DNA]</scope>
    <source>
        <strain evidence="12">ATCC 43644 / DSM 9630 / IS1B</strain>
    </source>
</reference>
<dbReference type="GO" id="GO:0005737">
    <property type="term" value="C:cytoplasm"/>
    <property type="evidence" value="ECO:0007669"/>
    <property type="project" value="UniProtKB-SubCell"/>
</dbReference>
<dbReference type="KEGG" id="ipa:Isop_1073"/>
<dbReference type="InterPro" id="IPR013783">
    <property type="entry name" value="Ig-like_fold"/>
</dbReference>
<evidence type="ECO:0000256" key="9">
    <source>
        <dbReference type="PROSITE-ProRule" id="PRU01240"/>
    </source>
</evidence>
<feature type="active site" description="Charge relay system" evidence="9">
    <location>
        <position position="536"/>
    </location>
</feature>
<keyword evidence="6 9" id="KW-0720">Serine protease</keyword>
<evidence type="ECO:0000259" key="10">
    <source>
        <dbReference type="PROSITE" id="PS51829"/>
    </source>
</evidence>
<dbReference type="GO" id="GO:0004252">
    <property type="term" value="F:serine-type endopeptidase activity"/>
    <property type="evidence" value="ECO:0007669"/>
    <property type="project" value="UniProtKB-UniRule"/>
</dbReference>
<dbReference type="Pfam" id="PF01483">
    <property type="entry name" value="P_proprotein"/>
    <property type="match status" value="2"/>
</dbReference>
<feature type="active site" description="Charge relay system" evidence="9">
    <location>
        <position position="289"/>
    </location>
</feature>
<dbReference type="InterPro" id="IPR023828">
    <property type="entry name" value="Peptidase_S8_Ser-AS"/>
</dbReference>
<dbReference type="InterPro" id="IPR000209">
    <property type="entry name" value="Peptidase_S8/S53_dom"/>
</dbReference>
<dbReference type="PROSITE" id="PS51829">
    <property type="entry name" value="P_HOMO_B"/>
    <property type="match status" value="2"/>
</dbReference>
<evidence type="ECO:0000313" key="12">
    <source>
        <dbReference type="Proteomes" id="UP000008631"/>
    </source>
</evidence>
<dbReference type="InterPro" id="IPR015500">
    <property type="entry name" value="Peptidase_S8_subtilisin-rel"/>
</dbReference>
<proteinExistence type="inferred from homology"/>
<dbReference type="InterPro" id="IPR036852">
    <property type="entry name" value="Peptidase_S8/S53_dom_sf"/>
</dbReference>
<dbReference type="PROSITE" id="PS00138">
    <property type="entry name" value="SUBTILASE_SER"/>
    <property type="match status" value="1"/>
</dbReference>
<evidence type="ECO:0000256" key="4">
    <source>
        <dbReference type="ARBA" id="ARBA00022670"/>
    </source>
</evidence>
<dbReference type="GO" id="GO:0016485">
    <property type="term" value="P:protein processing"/>
    <property type="evidence" value="ECO:0007669"/>
    <property type="project" value="TreeGrafter"/>
</dbReference>
<dbReference type="InterPro" id="IPR008979">
    <property type="entry name" value="Galactose-bd-like_sf"/>
</dbReference>
<keyword evidence="3" id="KW-0963">Cytoplasm</keyword>
<keyword evidence="12" id="KW-1185">Reference proteome</keyword>
<evidence type="ECO:0000256" key="1">
    <source>
        <dbReference type="ARBA" id="ARBA00004138"/>
    </source>
</evidence>
<dbReference type="RefSeq" id="WP_013563950.1">
    <property type="nucleotide sequence ID" value="NC_014962.1"/>
</dbReference>
<evidence type="ECO:0000256" key="3">
    <source>
        <dbReference type="ARBA" id="ARBA00022490"/>
    </source>
</evidence>
<keyword evidence="4 9" id="KW-0645">Protease</keyword>
<dbReference type="SUPFAM" id="SSF49785">
    <property type="entry name" value="Galactose-binding domain-like"/>
    <property type="match status" value="2"/>
</dbReference>
<keyword evidence="5 9" id="KW-0378">Hydrolase</keyword>
<dbReference type="EMBL" id="CP002353">
    <property type="protein sequence ID" value="ADV61661.1"/>
    <property type="molecule type" value="Genomic_DNA"/>
</dbReference>
<dbReference type="SUPFAM" id="SSF117074">
    <property type="entry name" value="Hypothetical protein PA1324"/>
    <property type="match status" value="1"/>
</dbReference>
<accession>E8R474</accession>
<dbReference type="PANTHER" id="PTHR42884:SF14">
    <property type="entry name" value="NEUROENDOCRINE CONVERTASE 1"/>
    <property type="match status" value="1"/>
</dbReference>
<dbReference type="STRING" id="575540.Isop_1073"/>
<keyword evidence="7" id="KW-0969">Cilium</keyword>
<dbReference type="Gene3D" id="3.40.50.200">
    <property type="entry name" value="Peptidase S8/S53 domain"/>
    <property type="match status" value="1"/>
</dbReference>
<dbReference type="Pfam" id="PF22544">
    <property type="entry name" value="HYDIN_VesB_CFA65-like_Ig"/>
    <property type="match status" value="1"/>
</dbReference>
<dbReference type="NCBIfam" id="NF012200">
    <property type="entry name" value="choice_anch_D"/>
    <property type="match status" value="1"/>
</dbReference>
<feature type="domain" description="P/Homo B" evidence="10">
    <location>
        <begin position="1000"/>
        <end position="1151"/>
    </location>
</feature>
<evidence type="ECO:0000256" key="6">
    <source>
        <dbReference type="ARBA" id="ARBA00022825"/>
    </source>
</evidence>
<gene>
    <name evidence="11" type="ordered locus">Isop_1073</name>
</gene>
<dbReference type="Proteomes" id="UP000008631">
    <property type="component" value="Chromosome"/>
</dbReference>
<evidence type="ECO:0000256" key="7">
    <source>
        <dbReference type="ARBA" id="ARBA00023069"/>
    </source>
</evidence>
<dbReference type="InParanoid" id="E8R474"/>
<dbReference type="OrthoDB" id="261496at2"/>
<dbReference type="SUPFAM" id="SSF52743">
    <property type="entry name" value="Subtilisin-like"/>
    <property type="match status" value="1"/>
</dbReference>
<comment type="similarity">
    <text evidence="9">Belongs to the peptidase S8 family.</text>
</comment>
<dbReference type="GO" id="GO:0012505">
    <property type="term" value="C:endomembrane system"/>
    <property type="evidence" value="ECO:0007669"/>
    <property type="project" value="UniProtKB-ARBA"/>
</dbReference>
<evidence type="ECO:0000256" key="5">
    <source>
        <dbReference type="ARBA" id="ARBA00022801"/>
    </source>
</evidence>
<dbReference type="PROSITE" id="PS00137">
    <property type="entry name" value="SUBTILASE_HIS"/>
    <property type="match status" value="1"/>
</dbReference>
<evidence type="ECO:0000256" key="2">
    <source>
        <dbReference type="ARBA" id="ARBA00004496"/>
    </source>
</evidence>
<dbReference type="Gene3D" id="2.60.40.10">
    <property type="entry name" value="Immunoglobulins"/>
    <property type="match status" value="1"/>
</dbReference>
<dbReference type="PRINTS" id="PR00723">
    <property type="entry name" value="SUBTILISIN"/>
</dbReference>
<dbReference type="PROSITE" id="PS51892">
    <property type="entry name" value="SUBTILASE"/>
    <property type="match status" value="1"/>
</dbReference>
<evidence type="ECO:0000256" key="8">
    <source>
        <dbReference type="ARBA" id="ARBA00023273"/>
    </source>
</evidence>
<dbReference type="eggNOG" id="COG1404">
    <property type="taxonomic scope" value="Bacteria"/>
</dbReference>
<comment type="subcellular location">
    <subcellularLocation>
        <location evidence="1">Cell projection</location>
        <location evidence="1">Cilium</location>
    </subcellularLocation>
    <subcellularLocation>
        <location evidence="2">Cytoplasm</location>
    </subcellularLocation>
</comment>
<keyword evidence="8" id="KW-0966">Cell projection</keyword>
<dbReference type="Pfam" id="PF00082">
    <property type="entry name" value="Peptidase_S8"/>
    <property type="match status" value="1"/>
</dbReference>
<dbReference type="SUPFAM" id="SSF49452">
    <property type="entry name" value="Starch-binding domain-like"/>
    <property type="match status" value="1"/>
</dbReference>
<dbReference type="InterPro" id="IPR022398">
    <property type="entry name" value="Peptidase_S8_His-AS"/>
</dbReference>
<dbReference type="InterPro" id="IPR053879">
    <property type="entry name" value="HYDIN_VesB_CFA65-like_Ig"/>
</dbReference>
<evidence type="ECO:0000313" key="11">
    <source>
        <dbReference type="EMBL" id="ADV61661.1"/>
    </source>
</evidence>
<dbReference type="GO" id="GO:0016020">
    <property type="term" value="C:membrane"/>
    <property type="evidence" value="ECO:0007669"/>
    <property type="project" value="TreeGrafter"/>
</dbReference>
<name>E8R474_ISOPI</name>
<dbReference type="InterPro" id="IPR013784">
    <property type="entry name" value="Carb-bd-like_fold"/>
</dbReference>
<dbReference type="InterPro" id="IPR002884">
    <property type="entry name" value="P_dom"/>
</dbReference>
<feature type="domain" description="P/Homo B" evidence="10">
    <location>
        <begin position="756"/>
        <end position="907"/>
    </location>
</feature>
<feature type="active site" description="Charge relay system" evidence="9">
    <location>
        <position position="350"/>
    </location>
</feature>
<protein>
    <submittedName>
        <fullName evidence="11">Peptidase S8 and S53 subtilisin kexin sedolisin</fullName>
    </submittedName>
</protein>